<reference evidence="12" key="1">
    <citation type="submission" date="2017-10" db="EMBL/GenBank/DDBJ databases">
        <title>Whole genome sequencing of members of genus Pseudoxanthomonas.</title>
        <authorList>
            <person name="Kumar S."/>
            <person name="Bansal K."/>
            <person name="Kaur A."/>
            <person name="Patil P."/>
            <person name="Sharma S."/>
            <person name="Patil P.B."/>
        </authorList>
    </citation>
    <scope>NUCLEOTIDE SEQUENCE</scope>
    <source>
        <strain evidence="12">DSM 22914</strain>
    </source>
</reference>
<keyword evidence="3 10" id="KW-0997">Cell inner membrane</keyword>
<sequence>MTTLFVSDLHLDPARPAITDLFLGFLRGEAARAQALYILGDLFESWVGDDDPSEAGVAVAAALRGLAASGVPVYFMRGNRDFLVGPAWAARAGLRILPDPAVVSLQGEPVLLMHGDLLCTDDTAYQAFRAQTRDPEWQRRFLAQPLEARLAFANQARQASMARQRELKSDRAAFETITDVTPATVETCLARYGVSTLIHGHTHRPAEHLLTVDGRPCRRIVLGDWYEQGSVLRVDASGMRLERL</sequence>
<accession>A0A921NZ85</accession>
<dbReference type="GO" id="GO:0005737">
    <property type="term" value="C:cytoplasm"/>
    <property type="evidence" value="ECO:0007669"/>
    <property type="project" value="InterPro"/>
</dbReference>
<keyword evidence="7 10" id="KW-0443">Lipid metabolism</keyword>
<dbReference type="CDD" id="cd07398">
    <property type="entry name" value="MPP_YbbF-LpxH"/>
    <property type="match status" value="1"/>
</dbReference>
<evidence type="ECO:0000256" key="6">
    <source>
        <dbReference type="ARBA" id="ARBA00022801"/>
    </source>
</evidence>
<feature type="binding site" evidence="10">
    <location>
        <position position="203"/>
    </location>
    <ligand>
        <name>Mn(2+)</name>
        <dbReference type="ChEBI" id="CHEBI:29035"/>
        <label>1</label>
    </ligand>
</feature>
<dbReference type="GO" id="GO:0030145">
    <property type="term" value="F:manganese ion binding"/>
    <property type="evidence" value="ECO:0007669"/>
    <property type="project" value="UniProtKB-UniRule"/>
</dbReference>
<evidence type="ECO:0000313" key="13">
    <source>
        <dbReference type="Proteomes" id="UP000717981"/>
    </source>
</evidence>
<dbReference type="GO" id="GO:0019897">
    <property type="term" value="C:extrinsic component of plasma membrane"/>
    <property type="evidence" value="ECO:0007669"/>
    <property type="project" value="UniProtKB-UniRule"/>
</dbReference>
<evidence type="ECO:0000256" key="3">
    <source>
        <dbReference type="ARBA" id="ARBA00022519"/>
    </source>
</evidence>
<dbReference type="InterPro" id="IPR010138">
    <property type="entry name" value="UDP-diacylglucosamine_Hdrlase"/>
</dbReference>
<dbReference type="Gene3D" id="3.60.21.10">
    <property type="match status" value="1"/>
</dbReference>
<keyword evidence="6 10" id="KW-0378">Hydrolase</keyword>
<feature type="binding site" evidence="10">
    <location>
        <position position="79"/>
    </location>
    <ligand>
        <name>Mn(2+)</name>
        <dbReference type="ChEBI" id="CHEBI:29035"/>
        <label>2</label>
    </ligand>
</feature>
<dbReference type="HAMAP" id="MF_00575">
    <property type="entry name" value="LpxH"/>
    <property type="match status" value="1"/>
</dbReference>
<dbReference type="SUPFAM" id="SSF56300">
    <property type="entry name" value="Metallo-dependent phosphatases"/>
    <property type="match status" value="1"/>
</dbReference>
<feature type="binding site" evidence="10">
    <location>
        <position position="160"/>
    </location>
    <ligand>
        <name>substrate</name>
    </ligand>
</feature>
<dbReference type="EC" id="3.6.1.54" evidence="10"/>
<dbReference type="NCBIfam" id="NF003743">
    <property type="entry name" value="PRK05340.1"/>
    <property type="match status" value="1"/>
</dbReference>
<dbReference type="InterPro" id="IPR043461">
    <property type="entry name" value="LpxH-like"/>
</dbReference>
<gene>
    <name evidence="10 12" type="primary">lpxH</name>
    <name evidence="12" type="ORF">CR938_12015</name>
</gene>
<comment type="subcellular location">
    <subcellularLocation>
        <location evidence="10">Cell inner membrane</location>
        <topology evidence="10">Peripheral membrane protein</topology>
        <orientation evidence="10">Cytoplasmic side</orientation>
    </subcellularLocation>
</comment>
<dbReference type="PANTHER" id="PTHR34990">
    <property type="entry name" value="UDP-2,3-DIACYLGLUCOSAMINE HYDROLASE-RELATED"/>
    <property type="match status" value="1"/>
</dbReference>
<comment type="pathway">
    <text evidence="10">Glycolipid biosynthesis; lipid IV(A) biosynthesis; lipid IV(A) from (3R)-3-hydroxytetradecanoyl-[acyl-carrier-protein] and UDP-N-acetyl-alpha-D-glucosamine: step 4/6.</text>
</comment>
<evidence type="ECO:0000256" key="4">
    <source>
        <dbReference type="ARBA" id="ARBA00022556"/>
    </source>
</evidence>
<evidence type="ECO:0000313" key="12">
    <source>
        <dbReference type="EMBL" id="KAF1686785.1"/>
    </source>
</evidence>
<feature type="binding site" evidence="10">
    <location>
        <position position="41"/>
    </location>
    <ligand>
        <name>Mn(2+)</name>
        <dbReference type="ChEBI" id="CHEBI:29035"/>
        <label>1</label>
    </ligand>
</feature>
<feature type="binding site" evidence="10">
    <location>
        <position position="122"/>
    </location>
    <ligand>
        <name>substrate</name>
    </ligand>
</feature>
<keyword evidence="2 10" id="KW-0444">Lipid biosynthesis</keyword>
<name>A0A921NZ85_9GAMM</name>
<keyword evidence="1 10" id="KW-1003">Cell membrane</keyword>
<dbReference type="InterPro" id="IPR004843">
    <property type="entry name" value="Calcineurin-like_PHP"/>
</dbReference>
<feature type="binding site" evidence="10">
    <location>
        <position position="41"/>
    </location>
    <ligand>
        <name>Mn(2+)</name>
        <dbReference type="ChEBI" id="CHEBI:29035"/>
        <label>2</label>
    </ligand>
</feature>
<protein>
    <recommendedName>
        <fullName evidence="10">UDP-2,3-diacylglucosamine hydrolase</fullName>
        <ecNumber evidence="10">3.6.1.54</ecNumber>
    </recommendedName>
    <alternativeName>
        <fullName evidence="10">UDP-2,3-diacylglucosamine diphosphatase</fullName>
    </alternativeName>
</protein>
<feature type="binding site" evidence="10">
    <location>
        <position position="8"/>
    </location>
    <ligand>
        <name>Mn(2+)</name>
        <dbReference type="ChEBI" id="CHEBI:29035"/>
        <label>1</label>
    </ligand>
</feature>
<dbReference type="InterPro" id="IPR029052">
    <property type="entry name" value="Metallo-depent_PP-like"/>
</dbReference>
<feature type="binding site" evidence="10">
    <location>
        <position position="114"/>
    </location>
    <ligand>
        <name>Mn(2+)</name>
        <dbReference type="ChEBI" id="CHEBI:29035"/>
        <label>2</label>
    </ligand>
</feature>
<proteinExistence type="inferred from homology"/>
<evidence type="ECO:0000259" key="11">
    <source>
        <dbReference type="Pfam" id="PF00149"/>
    </source>
</evidence>
<evidence type="ECO:0000256" key="9">
    <source>
        <dbReference type="ARBA" id="ARBA00023211"/>
    </source>
</evidence>
<organism evidence="12 13">
    <name type="scientific">Pseudoxanthomonas taiwanensis</name>
    <dbReference type="NCBI Taxonomy" id="176598"/>
    <lineage>
        <taxon>Bacteria</taxon>
        <taxon>Pseudomonadati</taxon>
        <taxon>Pseudomonadota</taxon>
        <taxon>Gammaproteobacteria</taxon>
        <taxon>Lysobacterales</taxon>
        <taxon>Lysobacteraceae</taxon>
        <taxon>Pseudoxanthomonas</taxon>
    </lineage>
</organism>
<keyword evidence="4 10" id="KW-0441">Lipid A biosynthesis</keyword>
<feature type="binding site" evidence="10">
    <location>
        <position position="201"/>
    </location>
    <ligand>
        <name>Mn(2+)</name>
        <dbReference type="ChEBI" id="CHEBI:29035"/>
        <label>2</label>
    </ligand>
</feature>
<evidence type="ECO:0000256" key="2">
    <source>
        <dbReference type="ARBA" id="ARBA00022516"/>
    </source>
</evidence>
<comment type="cofactor">
    <cofactor evidence="10">
        <name>Mn(2+)</name>
        <dbReference type="ChEBI" id="CHEBI:29035"/>
    </cofactor>
    <text evidence="10">Binds 2 Mn(2+) ions per subunit in a binuclear metal center.</text>
</comment>
<dbReference type="OrthoDB" id="9783283at2"/>
<feature type="binding site" evidence="10">
    <location>
        <position position="10"/>
    </location>
    <ligand>
        <name>Mn(2+)</name>
        <dbReference type="ChEBI" id="CHEBI:29035"/>
        <label>1</label>
    </ligand>
</feature>
<keyword evidence="9 10" id="KW-0464">Manganese</keyword>
<dbReference type="EMBL" id="PDWK01000070">
    <property type="protein sequence ID" value="KAF1686785.1"/>
    <property type="molecule type" value="Genomic_DNA"/>
</dbReference>
<comment type="caution">
    <text evidence="12">The sequence shown here is derived from an EMBL/GenBank/DDBJ whole genome shotgun (WGS) entry which is preliminary data.</text>
</comment>
<evidence type="ECO:0000256" key="10">
    <source>
        <dbReference type="HAMAP-Rule" id="MF_00575"/>
    </source>
</evidence>
<feature type="domain" description="Calcineurin-like phosphoesterase" evidence="11">
    <location>
        <begin position="1"/>
        <end position="205"/>
    </location>
</feature>
<keyword evidence="8 10" id="KW-0472">Membrane</keyword>
<dbReference type="Proteomes" id="UP000717981">
    <property type="component" value="Unassembled WGS sequence"/>
</dbReference>
<comment type="caution">
    <text evidence="10">Lacks conserved residue(s) required for the propagation of feature annotation.</text>
</comment>
<comment type="function">
    <text evidence="10">Hydrolyzes the pyrophosphate bond of UDP-2,3-diacylglucosamine to yield 2,3-diacylglucosamine 1-phosphate (lipid X) and UMP by catalyzing the attack of water at the alpha-P atom. Involved in the biosynthesis of lipid A, a phosphorylated glycolipid that anchors the lipopolysaccharide to the outer membrane of the cell.</text>
</comment>
<dbReference type="NCBIfam" id="TIGR01854">
    <property type="entry name" value="lipid_A_lpxH"/>
    <property type="match status" value="1"/>
</dbReference>
<dbReference type="GO" id="GO:0009245">
    <property type="term" value="P:lipid A biosynthetic process"/>
    <property type="evidence" value="ECO:0007669"/>
    <property type="project" value="UniProtKB-UniRule"/>
</dbReference>
<feature type="binding site" evidence="10">
    <location>
        <position position="201"/>
    </location>
    <ligand>
        <name>substrate</name>
    </ligand>
</feature>
<keyword evidence="13" id="KW-1185">Reference proteome</keyword>
<dbReference type="RefSeq" id="WP_162125244.1">
    <property type="nucleotide sequence ID" value="NZ_PDWK01000070.1"/>
</dbReference>
<dbReference type="GO" id="GO:0008758">
    <property type="term" value="F:UDP-2,3-diacylglucosamine hydrolase activity"/>
    <property type="evidence" value="ECO:0007669"/>
    <property type="project" value="UniProtKB-UniRule"/>
</dbReference>
<dbReference type="PANTHER" id="PTHR34990:SF1">
    <property type="entry name" value="UDP-2,3-DIACYLGLUCOSAMINE HYDROLASE"/>
    <property type="match status" value="1"/>
</dbReference>
<dbReference type="AlphaFoldDB" id="A0A921NZ85"/>
<evidence type="ECO:0000256" key="1">
    <source>
        <dbReference type="ARBA" id="ARBA00022475"/>
    </source>
</evidence>
<feature type="binding site" evidence="10">
    <location>
        <position position="168"/>
    </location>
    <ligand>
        <name>substrate</name>
    </ligand>
</feature>
<dbReference type="Pfam" id="PF00149">
    <property type="entry name" value="Metallophos"/>
    <property type="match status" value="1"/>
</dbReference>
<evidence type="ECO:0000256" key="7">
    <source>
        <dbReference type="ARBA" id="ARBA00023098"/>
    </source>
</evidence>
<comment type="similarity">
    <text evidence="10">Belongs to the LpxH family.</text>
</comment>
<feature type="binding site" evidence="10">
    <location>
        <begin position="79"/>
        <end position="80"/>
    </location>
    <ligand>
        <name>substrate</name>
    </ligand>
</feature>
<comment type="catalytic activity">
    <reaction evidence="10">
        <text>UDP-2-N,3-O-bis[(3R)-3-hydroxytetradecanoyl]-alpha-D-glucosamine + H2O = 2-N,3-O-bis[(3R)-3-hydroxytetradecanoyl]-alpha-D-glucosaminyl 1-phosphate + UMP + 2 H(+)</text>
        <dbReference type="Rhea" id="RHEA:25213"/>
        <dbReference type="ChEBI" id="CHEBI:15377"/>
        <dbReference type="ChEBI" id="CHEBI:15378"/>
        <dbReference type="ChEBI" id="CHEBI:57865"/>
        <dbReference type="ChEBI" id="CHEBI:57957"/>
        <dbReference type="ChEBI" id="CHEBI:78847"/>
        <dbReference type="EC" id="3.6.1.54"/>
    </reaction>
</comment>
<keyword evidence="5 10" id="KW-0479">Metal-binding</keyword>
<evidence type="ECO:0000256" key="5">
    <source>
        <dbReference type="ARBA" id="ARBA00022723"/>
    </source>
</evidence>
<evidence type="ECO:0000256" key="8">
    <source>
        <dbReference type="ARBA" id="ARBA00023136"/>
    </source>
</evidence>